<dbReference type="InterPro" id="IPR002758">
    <property type="entry name" value="Cation_antiport_E"/>
</dbReference>
<keyword evidence="5 7" id="KW-1133">Transmembrane helix</keyword>
<sequence>MTRIFPFPLLTIGLTLVWLLLQQSFGLGHILFGFVVAFFASHAMARLQPHKPRIRRPDLILRLLVEVTIDILRSNLAVARIVMAGERRKTTAAFIKMPLELRDPMGLAVLSCIITATPGSAWLEYSPAENTVLIHVLDLIDEKEWIDTIKRRYETQLLEIFR</sequence>
<proteinExistence type="inferred from homology"/>
<comment type="subcellular location">
    <subcellularLocation>
        <location evidence="1">Cell membrane</location>
        <topology evidence="1">Multi-pass membrane protein</topology>
    </subcellularLocation>
</comment>
<dbReference type="OrthoDB" id="9807187at2"/>
<feature type="transmembrane region" description="Helical" evidence="7">
    <location>
        <begin position="5"/>
        <end position="21"/>
    </location>
</feature>
<dbReference type="Pfam" id="PF01899">
    <property type="entry name" value="MNHE"/>
    <property type="match status" value="1"/>
</dbReference>
<evidence type="ECO:0000256" key="7">
    <source>
        <dbReference type="SAM" id="Phobius"/>
    </source>
</evidence>
<dbReference type="NCBIfam" id="NF006520">
    <property type="entry name" value="PRK08965.1-4"/>
    <property type="match status" value="1"/>
</dbReference>
<evidence type="ECO:0000256" key="6">
    <source>
        <dbReference type="ARBA" id="ARBA00023136"/>
    </source>
</evidence>
<reference evidence="9" key="1">
    <citation type="submission" date="2017-04" db="EMBL/GenBank/DDBJ databases">
        <authorList>
            <person name="Varghese N."/>
            <person name="Submissions S."/>
        </authorList>
    </citation>
    <scope>NUCLEOTIDE SEQUENCE [LARGE SCALE GENOMIC DNA]</scope>
</reference>
<protein>
    <submittedName>
        <fullName evidence="8">Multisubunit potassium/proton antiporter, PhaE subunit</fullName>
    </submittedName>
</protein>
<accession>A0A1Y6EUU0</accession>
<dbReference type="AlphaFoldDB" id="A0A1Y6EUU0"/>
<evidence type="ECO:0000313" key="9">
    <source>
        <dbReference type="Proteomes" id="UP000194474"/>
    </source>
</evidence>
<dbReference type="PIRSF" id="PIRSF019239">
    <property type="entry name" value="MrpE"/>
    <property type="match status" value="1"/>
</dbReference>
<name>A0A1Y6EUU0_9HYPH</name>
<keyword evidence="4 7" id="KW-0812">Transmembrane</keyword>
<dbReference type="Proteomes" id="UP000194474">
    <property type="component" value="Unassembled WGS sequence"/>
</dbReference>
<evidence type="ECO:0000256" key="1">
    <source>
        <dbReference type="ARBA" id="ARBA00004651"/>
    </source>
</evidence>
<gene>
    <name evidence="8" type="ORF">SAMN06295905_0894</name>
</gene>
<comment type="similarity">
    <text evidence="2">Belongs to the CPA3 antiporters (TC 2.A.63) subunit E family.</text>
</comment>
<dbReference type="PANTHER" id="PTHR34584:SF1">
    <property type="entry name" value="NA(+)_H(+) ANTIPORTER SUBUNIT E1"/>
    <property type="match status" value="1"/>
</dbReference>
<feature type="transmembrane region" description="Helical" evidence="7">
    <location>
        <begin position="27"/>
        <end position="47"/>
    </location>
</feature>
<evidence type="ECO:0000256" key="3">
    <source>
        <dbReference type="ARBA" id="ARBA00022475"/>
    </source>
</evidence>
<dbReference type="EMBL" id="FXWK01000001">
    <property type="protein sequence ID" value="SMQ63963.1"/>
    <property type="molecule type" value="Genomic_DNA"/>
</dbReference>
<keyword evidence="9" id="KW-1185">Reference proteome</keyword>
<keyword evidence="3" id="KW-1003">Cell membrane</keyword>
<keyword evidence="6 7" id="KW-0472">Membrane</keyword>
<dbReference type="PANTHER" id="PTHR34584">
    <property type="entry name" value="NA(+)/H(+) ANTIPORTER SUBUNIT E1"/>
    <property type="match status" value="1"/>
</dbReference>
<evidence type="ECO:0000256" key="5">
    <source>
        <dbReference type="ARBA" id="ARBA00022989"/>
    </source>
</evidence>
<dbReference type="GO" id="GO:0005886">
    <property type="term" value="C:plasma membrane"/>
    <property type="evidence" value="ECO:0007669"/>
    <property type="project" value="UniProtKB-SubCell"/>
</dbReference>
<dbReference type="GO" id="GO:0008324">
    <property type="term" value="F:monoatomic cation transmembrane transporter activity"/>
    <property type="evidence" value="ECO:0007669"/>
    <property type="project" value="InterPro"/>
</dbReference>
<dbReference type="RefSeq" id="WP_086469296.1">
    <property type="nucleotide sequence ID" value="NZ_FXWK01000001.1"/>
</dbReference>
<evidence type="ECO:0000313" key="8">
    <source>
        <dbReference type="EMBL" id="SMQ63963.1"/>
    </source>
</evidence>
<evidence type="ECO:0000256" key="4">
    <source>
        <dbReference type="ARBA" id="ARBA00022692"/>
    </source>
</evidence>
<evidence type="ECO:0000256" key="2">
    <source>
        <dbReference type="ARBA" id="ARBA00006228"/>
    </source>
</evidence>
<organism evidence="8 9">
    <name type="scientific">Devosia lucknowensis</name>
    <dbReference type="NCBI Taxonomy" id="1096929"/>
    <lineage>
        <taxon>Bacteria</taxon>
        <taxon>Pseudomonadati</taxon>
        <taxon>Pseudomonadota</taxon>
        <taxon>Alphaproteobacteria</taxon>
        <taxon>Hyphomicrobiales</taxon>
        <taxon>Devosiaceae</taxon>
        <taxon>Devosia</taxon>
    </lineage>
</organism>